<evidence type="ECO:0000313" key="3">
    <source>
        <dbReference type="EMBL" id="PVZ94774.1"/>
    </source>
</evidence>
<organism evidence="3 4">
    <name type="scientific">Amnibacterium flavum</name>
    <dbReference type="NCBI Taxonomy" id="2173173"/>
    <lineage>
        <taxon>Bacteria</taxon>
        <taxon>Bacillati</taxon>
        <taxon>Actinomycetota</taxon>
        <taxon>Actinomycetes</taxon>
        <taxon>Micrococcales</taxon>
        <taxon>Microbacteriaceae</taxon>
        <taxon>Amnibacterium</taxon>
    </lineage>
</organism>
<protein>
    <recommendedName>
        <fullName evidence="5">Short-chain dehydrogenase</fullName>
    </recommendedName>
</protein>
<dbReference type="SUPFAM" id="SSF51735">
    <property type="entry name" value="NAD(P)-binding Rossmann-fold domains"/>
    <property type="match status" value="1"/>
</dbReference>
<keyword evidence="4" id="KW-1185">Reference proteome</keyword>
<dbReference type="Pfam" id="PF00106">
    <property type="entry name" value="adh_short"/>
    <property type="match status" value="1"/>
</dbReference>
<comment type="caution">
    <text evidence="3">The sequence shown here is derived from an EMBL/GenBank/DDBJ whole genome shotgun (WGS) entry which is preliminary data.</text>
</comment>
<dbReference type="PANTHER" id="PTHR43639">
    <property type="entry name" value="OXIDOREDUCTASE, SHORT-CHAIN DEHYDROGENASE/REDUCTASE FAMILY (AFU_ORTHOLOGUE AFUA_5G02870)"/>
    <property type="match status" value="1"/>
</dbReference>
<dbReference type="PANTHER" id="PTHR43639:SF1">
    <property type="entry name" value="SHORT-CHAIN DEHYDROGENASE_REDUCTASE FAMILY PROTEIN"/>
    <property type="match status" value="1"/>
</dbReference>
<gene>
    <name evidence="3" type="ORF">DDQ50_13960</name>
</gene>
<evidence type="ECO:0000256" key="2">
    <source>
        <dbReference type="ARBA" id="ARBA00023002"/>
    </source>
</evidence>
<accession>A0A2V1HWZ4</accession>
<sequence>MSRFEGTVALITGAAERAGAEIAAAFAREGATVYLNHFGQGDQAASTISRAETHGYGERMHPIEADITDPAATAAMVERIVAETGRLDLLIHNASTFAPRPFAELRVSDFDSSLGVNLRGPFFLSQAAARVMTEQGSGRILAILGNSLTEVWPDFAPHIVAKTGLGRLMEQLAVTLSPTVQCNSIAPTQFFRSDDGANDALRLTRGEDPVSRETTVVKGNVLRETSIDDVIDVLMFLAQAPASLNGVTVPIDGGRVHI</sequence>
<comment type="similarity">
    <text evidence="1">Belongs to the short-chain dehydrogenases/reductases (SDR) family.</text>
</comment>
<dbReference type="PRINTS" id="PR00081">
    <property type="entry name" value="GDHRDH"/>
</dbReference>
<name>A0A2V1HWZ4_9MICO</name>
<evidence type="ECO:0008006" key="5">
    <source>
        <dbReference type="Google" id="ProtNLM"/>
    </source>
</evidence>
<dbReference type="Gene3D" id="3.40.50.720">
    <property type="entry name" value="NAD(P)-binding Rossmann-like Domain"/>
    <property type="match status" value="1"/>
</dbReference>
<dbReference type="InterPro" id="IPR002347">
    <property type="entry name" value="SDR_fam"/>
</dbReference>
<dbReference type="AlphaFoldDB" id="A0A2V1HWZ4"/>
<dbReference type="OrthoDB" id="286404at2"/>
<proteinExistence type="inferred from homology"/>
<dbReference type="InterPro" id="IPR036291">
    <property type="entry name" value="NAD(P)-bd_dom_sf"/>
</dbReference>
<dbReference type="Proteomes" id="UP000244893">
    <property type="component" value="Unassembled WGS sequence"/>
</dbReference>
<evidence type="ECO:0000256" key="1">
    <source>
        <dbReference type="ARBA" id="ARBA00006484"/>
    </source>
</evidence>
<reference evidence="3 4" key="1">
    <citation type="submission" date="2018-05" db="EMBL/GenBank/DDBJ databases">
        <title>Amnibacterium sp. M8JJ-5, whole genome shotgun sequence.</title>
        <authorList>
            <person name="Tuo L."/>
        </authorList>
    </citation>
    <scope>NUCLEOTIDE SEQUENCE [LARGE SCALE GENOMIC DNA]</scope>
    <source>
        <strain evidence="3 4">M8JJ-5</strain>
    </source>
</reference>
<keyword evidence="2" id="KW-0560">Oxidoreductase</keyword>
<dbReference type="RefSeq" id="WP_116757285.1">
    <property type="nucleotide sequence ID" value="NZ_JBHUEX010000001.1"/>
</dbReference>
<dbReference type="GO" id="GO:0016491">
    <property type="term" value="F:oxidoreductase activity"/>
    <property type="evidence" value="ECO:0007669"/>
    <property type="project" value="UniProtKB-KW"/>
</dbReference>
<dbReference type="EMBL" id="QEOP01000002">
    <property type="protein sequence ID" value="PVZ94774.1"/>
    <property type="molecule type" value="Genomic_DNA"/>
</dbReference>
<evidence type="ECO:0000313" key="4">
    <source>
        <dbReference type="Proteomes" id="UP000244893"/>
    </source>
</evidence>